<organism evidence="2 3">
    <name type="scientific">Streptomyces dysideae</name>
    <dbReference type="NCBI Taxonomy" id="909626"/>
    <lineage>
        <taxon>Bacteria</taxon>
        <taxon>Bacillati</taxon>
        <taxon>Actinomycetota</taxon>
        <taxon>Actinomycetes</taxon>
        <taxon>Kitasatosporales</taxon>
        <taxon>Streptomycetaceae</taxon>
        <taxon>Streptomyces</taxon>
    </lineage>
</organism>
<keyword evidence="1" id="KW-1133">Transmembrane helix</keyword>
<feature type="transmembrane region" description="Helical" evidence="1">
    <location>
        <begin position="45"/>
        <end position="65"/>
    </location>
</feature>
<dbReference type="STRING" id="909626.AQJ91_23265"/>
<evidence type="ECO:0000313" key="2">
    <source>
        <dbReference type="EMBL" id="KUO18793.1"/>
    </source>
</evidence>
<dbReference type="EMBL" id="LMXB01000058">
    <property type="protein sequence ID" value="KUO18793.1"/>
    <property type="molecule type" value="Genomic_DNA"/>
</dbReference>
<reference evidence="2 3" key="1">
    <citation type="submission" date="2015-10" db="EMBL/GenBank/DDBJ databases">
        <title>Draft genome sequence of Streptomyces sp. RV15, isolated from a marine sponge.</title>
        <authorList>
            <person name="Ruckert C."/>
            <person name="Abdelmohsen U.R."/>
            <person name="Winkler A."/>
            <person name="Hentschel U."/>
            <person name="Kalinowski J."/>
            <person name="Kampfer P."/>
            <person name="Glaeser S."/>
        </authorList>
    </citation>
    <scope>NUCLEOTIDE SEQUENCE [LARGE SCALE GENOMIC DNA]</scope>
    <source>
        <strain evidence="2 3">RV15</strain>
    </source>
</reference>
<keyword evidence="1" id="KW-0812">Transmembrane</keyword>
<evidence type="ECO:0000313" key="3">
    <source>
        <dbReference type="Proteomes" id="UP000053260"/>
    </source>
</evidence>
<accession>A0A101UXS0</accession>
<name>A0A101UXS0_9ACTN</name>
<keyword evidence="3" id="KW-1185">Reference proteome</keyword>
<proteinExistence type="predicted"/>
<feature type="transmembrane region" description="Helical" evidence="1">
    <location>
        <begin position="21"/>
        <end position="39"/>
    </location>
</feature>
<comment type="caution">
    <text evidence="2">The sequence shown here is derived from an EMBL/GenBank/DDBJ whole genome shotgun (WGS) entry which is preliminary data.</text>
</comment>
<evidence type="ECO:0000256" key="1">
    <source>
        <dbReference type="SAM" id="Phobius"/>
    </source>
</evidence>
<dbReference type="AlphaFoldDB" id="A0A101UXS0"/>
<keyword evidence="1" id="KW-0472">Membrane</keyword>
<protein>
    <submittedName>
        <fullName evidence="2">Uncharacterized protein</fullName>
    </submittedName>
</protein>
<sequence>MARHGLRTGATGRRLGAHRKWITGIAIAGGALALVLWNYPTPGAVALVLGIVVLVLALLGTLAAASGTAEHPAGGDQPVVRG</sequence>
<gene>
    <name evidence="2" type="ORF">AQJ91_23265</name>
</gene>
<dbReference type="Proteomes" id="UP000053260">
    <property type="component" value="Unassembled WGS sequence"/>
</dbReference>
<dbReference type="RefSeq" id="WP_067025092.1">
    <property type="nucleotide sequence ID" value="NZ_KQ949089.1"/>
</dbReference>